<dbReference type="EMBL" id="BMQQ01000048">
    <property type="protein sequence ID" value="GGT64446.1"/>
    <property type="molecule type" value="Genomic_DNA"/>
</dbReference>
<proteinExistence type="predicted"/>
<name>A0A918HIW7_9ACTN</name>
<organism evidence="2 3">
    <name type="scientific">Streptomyces purpureus</name>
    <dbReference type="NCBI Taxonomy" id="1951"/>
    <lineage>
        <taxon>Bacteria</taxon>
        <taxon>Bacillati</taxon>
        <taxon>Actinomycetota</taxon>
        <taxon>Actinomycetes</taxon>
        <taxon>Kitasatosporales</taxon>
        <taxon>Streptomycetaceae</taxon>
        <taxon>Streptomyces</taxon>
    </lineage>
</organism>
<reference evidence="2" key="1">
    <citation type="journal article" date="2014" name="Int. J. Syst. Evol. Microbiol.">
        <title>Complete genome sequence of Corynebacterium casei LMG S-19264T (=DSM 44701T), isolated from a smear-ripened cheese.</title>
        <authorList>
            <consortium name="US DOE Joint Genome Institute (JGI-PGF)"/>
            <person name="Walter F."/>
            <person name="Albersmeier A."/>
            <person name="Kalinowski J."/>
            <person name="Ruckert C."/>
        </authorList>
    </citation>
    <scope>NUCLEOTIDE SEQUENCE</scope>
    <source>
        <strain evidence="2">JCM 3172</strain>
    </source>
</reference>
<evidence type="ECO:0000313" key="3">
    <source>
        <dbReference type="Proteomes" id="UP000619486"/>
    </source>
</evidence>
<evidence type="ECO:0000256" key="1">
    <source>
        <dbReference type="SAM" id="SignalP"/>
    </source>
</evidence>
<dbReference type="Proteomes" id="UP000619486">
    <property type="component" value="Unassembled WGS sequence"/>
</dbReference>
<feature type="chain" id="PRO_5039369903" description="Secreted protein" evidence="1">
    <location>
        <begin position="20"/>
        <end position="171"/>
    </location>
</feature>
<reference evidence="2" key="2">
    <citation type="submission" date="2020-09" db="EMBL/GenBank/DDBJ databases">
        <authorList>
            <person name="Sun Q."/>
            <person name="Ohkuma M."/>
        </authorList>
    </citation>
    <scope>NUCLEOTIDE SEQUENCE</scope>
    <source>
        <strain evidence="2">JCM 3172</strain>
    </source>
</reference>
<keyword evidence="1" id="KW-0732">Signal</keyword>
<evidence type="ECO:0000313" key="2">
    <source>
        <dbReference type="EMBL" id="GGT64446.1"/>
    </source>
</evidence>
<sequence>MAVIAALLAVLFAGGAAQASPAQASPASAEGPRAAAAHSDVRTAAVRTAAAGPFTAQGSCTYRNVSHYDAYTKRTWTSDWVCGNRAGAPLYACGSFISACPVIGWLDTSPSWFVCWGRGAWHNGGNNIWYYTKGDRMASGEAGHHGWGFIPAVDVWTSTDPWPGMRECNIP</sequence>
<keyword evidence="3" id="KW-1185">Reference proteome</keyword>
<dbReference type="AlphaFoldDB" id="A0A918HIW7"/>
<accession>A0A918HIW7</accession>
<gene>
    <name evidence="2" type="ORF">GCM10014713_66910</name>
</gene>
<feature type="signal peptide" evidence="1">
    <location>
        <begin position="1"/>
        <end position="19"/>
    </location>
</feature>
<comment type="caution">
    <text evidence="2">The sequence shown here is derived from an EMBL/GenBank/DDBJ whole genome shotgun (WGS) entry which is preliminary data.</text>
</comment>
<protein>
    <recommendedName>
        <fullName evidence="4">Secreted protein</fullName>
    </recommendedName>
</protein>
<evidence type="ECO:0008006" key="4">
    <source>
        <dbReference type="Google" id="ProtNLM"/>
    </source>
</evidence>